<evidence type="ECO:0000313" key="1">
    <source>
        <dbReference type="EMBL" id="PWE23481.1"/>
    </source>
</evidence>
<name>A0A2U2C379_9BACT</name>
<protein>
    <submittedName>
        <fullName evidence="1">Uncharacterized protein</fullName>
    </submittedName>
</protein>
<organism evidence="1 2">
    <name type="scientific">Aliarcobacter skirrowii</name>
    <dbReference type="NCBI Taxonomy" id="28200"/>
    <lineage>
        <taxon>Bacteria</taxon>
        <taxon>Pseudomonadati</taxon>
        <taxon>Campylobacterota</taxon>
        <taxon>Epsilonproteobacteria</taxon>
        <taxon>Campylobacterales</taxon>
        <taxon>Arcobacteraceae</taxon>
        <taxon>Aliarcobacter</taxon>
    </lineage>
</organism>
<gene>
    <name evidence="1" type="ORF">DF188_02040</name>
</gene>
<evidence type="ECO:0000313" key="2">
    <source>
        <dbReference type="Proteomes" id="UP000245014"/>
    </source>
</evidence>
<proteinExistence type="predicted"/>
<accession>A0A2U2C379</accession>
<dbReference type="RefSeq" id="WP_109065864.1">
    <property type="nucleotide sequence ID" value="NZ_QEYG01000019.1"/>
</dbReference>
<dbReference type="STRING" id="28200.GCA_001572935_01586"/>
<comment type="caution">
    <text evidence="1">The sequence shown here is derived from an EMBL/GenBank/DDBJ whole genome shotgun (WGS) entry which is preliminary data.</text>
</comment>
<dbReference type="AlphaFoldDB" id="A0A2U2C379"/>
<dbReference type="EMBL" id="QEYI01000001">
    <property type="protein sequence ID" value="PWE23481.1"/>
    <property type="molecule type" value="Genomic_DNA"/>
</dbReference>
<reference evidence="1 2" key="1">
    <citation type="submission" date="2018-05" db="EMBL/GenBank/DDBJ databases">
        <title>Antimicrobial susceptibility testing and genomic analysis of Arcobacter skirrowii strains and one Arcobacter butzleri isolated from German poultry farms.</title>
        <authorList>
            <person name="Haenel I."/>
            <person name="Hotzel H."/>
            <person name="Tomaso H."/>
            <person name="Busch A."/>
        </authorList>
    </citation>
    <scope>NUCLEOTIDE SEQUENCE [LARGE SCALE GENOMIC DNA]</scope>
    <source>
        <strain evidence="2">v</strain>
    </source>
</reference>
<sequence>MIINISKIKTEALLLFCRDLIDSYKDVKFDFGINKELEDQFLNINENIYKELNSVLKPSSYYIQNQSNFRIKAIFKAYNYLNKQVSNRLKANEKFNPSMLYFSFLALWFNELNKESRSKEYIFFILYPYANIYDKFLINIDNLEYRNINIKMIDLAEDAILKFDNFVV</sequence>
<dbReference type="Proteomes" id="UP000245014">
    <property type="component" value="Unassembled WGS sequence"/>
</dbReference>